<dbReference type="AlphaFoldDB" id="A0A0V0RVK2"/>
<protein>
    <submittedName>
        <fullName evidence="1">Uncharacterized protein</fullName>
    </submittedName>
</protein>
<keyword evidence="2" id="KW-1185">Reference proteome</keyword>
<dbReference type="EMBL" id="JYDL01000071">
    <property type="protein sequence ID" value="KRX18531.1"/>
    <property type="molecule type" value="Genomic_DNA"/>
</dbReference>
<dbReference type="Proteomes" id="UP000054630">
    <property type="component" value="Unassembled WGS sequence"/>
</dbReference>
<evidence type="ECO:0000313" key="2">
    <source>
        <dbReference type="Proteomes" id="UP000054630"/>
    </source>
</evidence>
<name>A0A0V0RVK2_9BILA</name>
<organism evidence="1 2">
    <name type="scientific">Trichinella nelsoni</name>
    <dbReference type="NCBI Taxonomy" id="6336"/>
    <lineage>
        <taxon>Eukaryota</taxon>
        <taxon>Metazoa</taxon>
        <taxon>Ecdysozoa</taxon>
        <taxon>Nematoda</taxon>
        <taxon>Enoplea</taxon>
        <taxon>Dorylaimia</taxon>
        <taxon>Trichinellida</taxon>
        <taxon>Trichinellidae</taxon>
        <taxon>Trichinella</taxon>
    </lineage>
</organism>
<proteinExistence type="predicted"/>
<evidence type="ECO:0000313" key="1">
    <source>
        <dbReference type="EMBL" id="KRX18531.1"/>
    </source>
</evidence>
<sequence length="67" mass="8006">MVYEMKKEFYNYTIYKDFKEIEKNCRHLWSTNRPGLEVANLTRLISNKQKPSYFASAKSRAKISLIL</sequence>
<accession>A0A0V0RVK2</accession>
<reference evidence="1 2" key="1">
    <citation type="submission" date="2015-01" db="EMBL/GenBank/DDBJ databases">
        <title>Evolution of Trichinella species and genotypes.</title>
        <authorList>
            <person name="Korhonen P.K."/>
            <person name="Edoardo P."/>
            <person name="Giuseppe L.R."/>
            <person name="Gasser R.B."/>
        </authorList>
    </citation>
    <scope>NUCLEOTIDE SEQUENCE [LARGE SCALE GENOMIC DNA]</scope>
    <source>
        <strain evidence="1">ISS37</strain>
    </source>
</reference>
<gene>
    <name evidence="1" type="ORF">T07_1027</name>
</gene>
<comment type="caution">
    <text evidence="1">The sequence shown here is derived from an EMBL/GenBank/DDBJ whole genome shotgun (WGS) entry which is preliminary data.</text>
</comment>